<dbReference type="Proteomes" id="UP001141259">
    <property type="component" value="Unassembled WGS sequence"/>
</dbReference>
<protein>
    <submittedName>
        <fullName evidence="2">DUF397 domain-containing protein</fullName>
    </submittedName>
</protein>
<comment type="caution">
    <text evidence="2">The sequence shown here is derived from an EMBL/GenBank/DDBJ whole genome shotgun (WGS) entry which is preliminary data.</text>
</comment>
<feature type="domain" description="DUF397" evidence="1">
    <location>
        <begin position="5"/>
        <end position="54"/>
    </location>
</feature>
<sequence length="56" mass="5932">MSGIEWRKSSYSNGDGGACVELAYCGAVRDSKNPEGPVLIVSRAALESFVAAAKRR</sequence>
<evidence type="ECO:0000313" key="2">
    <source>
        <dbReference type="EMBL" id="MCS7480135.1"/>
    </source>
</evidence>
<evidence type="ECO:0000313" key="3">
    <source>
        <dbReference type="Proteomes" id="UP001141259"/>
    </source>
</evidence>
<reference evidence="2" key="1">
    <citation type="submission" date="2022-08" db="EMBL/GenBank/DDBJ databases">
        <authorList>
            <person name="Tistechok S."/>
            <person name="Samborskyy M."/>
            <person name="Roman I."/>
        </authorList>
    </citation>
    <scope>NUCLEOTIDE SEQUENCE</scope>
    <source>
        <strain evidence="2">DSM 103496</strain>
    </source>
</reference>
<dbReference type="AlphaFoldDB" id="A0A9X3AI41"/>
<proteinExistence type="predicted"/>
<evidence type="ECO:0000259" key="1">
    <source>
        <dbReference type="Pfam" id="PF04149"/>
    </source>
</evidence>
<organism evidence="2 3">
    <name type="scientific">Umezawaea endophytica</name>
    <dbReference type="NCBI Taxonomy" id="1654476"/>
    <lineage>
        <taxon>Bacteria</taxon>
        <taxon>Bacillati</taxon>
        <taxon>Actinomycetota</taxon>
        <taxon>Actinomycetes</taxon>
        <taxon>Pseudonocardiales</taxon>
        <taxon>Pseudonocardiaceae</taxon>
        <taxon>Umezawaea</taxon>
    </lineage>
</organism>
<dbReference type="InterPro" id="IPR007278">
    <property type="entry name" value="DUF397"/>
</dbReference>
<dbReference type="EMBL" id="JANYMP010000012">
    <property type="protein sequence ID" value="MCS7480135.1"/>
    <property type="molecule type" value="Genomic_DNA"/>
</dbReference>
<accession>A0A9X3AI41</accession>
<name>A0A9X3AI41_9PSEU</name>
<keyword evidence="3" id="KW-1185">Reference proteome</keyword>
<dbReference type="RefSeq" id="WP_259625630.1">
    <property type="nucleotide sequence ID" value="NZ_JANYMP010000012.1"/>
</dbReference>
<gene>
    <name evidence="2" type="ORF">NZH93_25040</name>
</gene>
<dbReference type="Pfam" id="PF04149">
    <property type="entry name" value="DUF397"/>
    <property type="match status" value="1"/>
</dbReference>